<comment type="pathway">
    <text evidence="4 20">Metabolic intermediate biosynthesis; chorismate biosynthesis; chorismate from D-erythrose 4-phosphate and phosphoenolpyruvate: step 2/7.</text>
</comment>
<feature type="binding site" evidence="20">
    <location>
        <position position="432"/>
    </location>
    <ligand>
        <name>Zn(2+)</name>
        <dbReference type="ChEBI" id="CHEBI:29105"/>
    </ligand>
</feature>
<dbReference type="PANTHER" id="PTHR43622">
    <property type="entry name" value="3-DEHYDROQUINATE SYNTHASE"/>
    <property type="match status" value="1"/>
</dbReference>
<comment type="function">
    <text evidence="20">Catalyzes the conversion of 3-deoxy-D-arabino-heptulosonate 7-phosphate (DAHP) to dehydroquinate (DHQ).</text>
</comment>
<keyword evidence="6 20" id="KW-0963">Cytoplasm</keyword>
<keyword evidence="12 20" id="KW-0862">Zinc</keyword>
<keyword evidence="11 19" id="KW-0418">Kinase</keyword>
<dbReference type="UniPathway" id="UPA00053">
    <property type="reaction ID" value="UER00085"/>
</dbReference>
<evidence type="ECO:0000256" key="16">
    <source>
        <dbReference type="ARBA" id="ARBA00023239"/>
    </source>
</evidence>
<comment type="caution">
    <text evidence="20">Lacks conserved residue(s) required for the propagation of feature annotation.</text>
</comment>
<evidence type="ECO:0000256" key="15">
    <source>
        <dbReference type="ARBA" id="ARBA00023141"/>
    </source>
</evidence>
<dbReference type="EC" id="2.7.1.71" evidence="19"/>
<feature type="binding site" evidence="20">
    <location>
        <position position="309"/>
    </location>
    <ligand>
        <name>NAD(+)</name>
        <dbReference type="ChEBI" id="CHEBI:57540"/>
    </ligand>
</feature>
<dbReference type="GO" id="GO:0004765">
    <property type="term" value="F:shikimate kinase activity"/>
    <property type="evidence" value="ECO:0007669"/>
    <property type="project" value="UniProtKB-UniRule"/>
</dbReference>
<dbReference type="GO" id="GO:0000287">
    <property type="term" value="F:magnesium ion binding"/>
    <property type="evidence" value="ECO:0007669"/>
    <property type="project" value="UniProtKB-UniRule"/>
</dbReference>
<evidence type="ECO:0000256" key="8">
    <source>
        <dbReference type="ARBA" id="ARBA00022679"/>
    </source>
</evidence>
<comment type="pathway">
    <text evidence="5 19">Metabolic intermediate biosynthesis; chorismate biosynthesis; chorismate from D-erythrose 4-phosphate and phosphoenolpyruvate: step 5/7.</text>
</comment>
<dbReference type="InterPro" id="IPR023000">
    <property type="entry name" value="Shikimate_kinase_CS"/>
</dbReference>
<dbReference type="InterPro" id="IPR000623">
    <property type="entry name" value="Shikimate_kinase/TSH1"/>
</dbReference>
<dbReference type="InterPro" id="IPR050071">
    <property type="entry name" value="Dehydroquinate_synthase"/>
</dbReference>
<feature type="binding site" evidence="19">
    <location>
        <position position="116"/>
    </location>
    <ligand>
        <name>ATP</name>
        <dbReference type="ChEBI" id="CHEBI:30616"/>
    </ligand>
</feature>
<comment type="cofactor">
    <cofactor evidence="19">
        <name>Mg(2+)</name>
        <dbReference type="ChEBI" id="CHEBI:18420"/>
    </cofactor>
    <text evidence="19">Binds 1 Mg(2+) ion per subunit.</text>
</comment>
<dbReference type="EMBL" id="DRTT01000107">
    <property type="protein sequence ID" value="HHF98593.1"/>
    <property type="molecule type" value="Genomic_DNA"/>
</dbReference>
<feature type="binding site" evidence="19">
    <location>
        <position position="137"/>
    </location>
    <ligand>
        <name>substrate</name>
    </ligand>
</feature>
<keyword evidence="7 20" id="KW-0028">Amino-acid biosynthesis</keyword>
<reference evidence="23" key="1">
    <citation type="journal article" date="2020" name="mSystems">
        <title>Genome- and Community-Level Interaction Insights into Carbon Utilization and Element Cycling Functions of Hydrothermarchaeota in Hydrothermal Sediment.</title>
        <authorList>
            <person name="Zhou Z."/>
            <person name="Liu Y."/>
            <person name="Xu W."/>
            <person name="Pan J."/>
            <person name="Luo Z.H."/>
            <person name="Li M."/>
        </authorList>
    </citation>
    <scope>NUCLEOTIDE SEQUENCE [LARGE SCALE GENOMIC DNA]</scope>
    <source>
        <strain evidence="23">HyVt-92</strain>
    </source>
</reference>
<keyword evidence="14 20" id="KW-0520">NAD</keyword>
<feature type="binding site" evidence="20">
    <location>
        <position position="415"/>
    </location>
    <ligand>
        <name>Zn(2+)</name>
        <dbReference type="ChEBI" id="CHEBI:29105"/>
    </ligand>
</feature>
<dbReference type="InterPro" id="IPR056179">
    <property type="entry name" value="DHQS_C"/>
</dbReference>
<evidence type="ECO:0000256" key="5">
    <source>
        <dbReference type="ARBA" id="ARBA00004842"/>
    </source>
</evidence>
<evidence type="ECO:0000256" key="1">
    <source>
        <dbReference type="ARBA" id="ARBA00001393"/>
    </source>
</evidence>
<dbReference type="CDD" id="cd08195">
    <property type="entry name" value="DHQS"/>
    <property type="match status" value="1"/>
</dbReference>
<keyword evidence="15 20" id="KW-0057">Aromatic amino acid biosynthesis</keyword>
<dbReference type="GO" id="GO:0003856">
    <property type="term" value="F:3-dehydroquinate synthase activity"/>
    <property type="evidence" value="ECO:0007669"/>
    <property type="project" value="UniProtKB-UniRule"/>
</dbReference>
<feature type="binding site" evidence="20">
    <location>
        <begin position="296"/>
        <end position="297"/>
    </location>
    <ligand>
        <name>NAD(+)</name>
        <dbReference type="ChEBI" id="CHEBI:57540"/>
    </ligand>
</feature>
<keyword evidence="8 19" id="KW-0808">Transferase</keyword>
<dbReference type="HAMAP" id="MF_00110">
    <property type="entry name" value="DHQ_synthase"/>
    <property type="match status" value="1"/>
</dbReference>
<evidence type="ECO:0000256" key="20">
    <source>
        <dbReference type="HAMAP-Rule" id="MF_00110"/>
    </source>
</evidence>
<feature type="binding site" evidence="19">
    <location>
        <position position="32"/>
    </location>
    <ligand>
        <name>substrate</name>
    </ligand>
</feature>
<dbReference type="InterPro" id="IPR031322">
    <property type="entry name" value="Shikimate/glucono_kinase"/>
</dbReference>
<evidence type="ECO:0000259" key="22">
    <source>
        <dbReference type="Pfam" id="PF24621"/>
    </source>
</evidence>
<feature type="binding site" evidence="19">
    <location>
        <position position="56"/>
    </location>
    <ligand>
        <name>substrate</name>
    </ligand>
</feature>
<comment type="catalytic activity">
    <reaction evidence="18 19">
        <text>shikimate + ATP = 3-phosphoshikimate + ADP + H(+)</text>
        <dbReference type="Rhea" id="RHEA:13121"/>
        <dbReference type="ChEBI" id="CHEBI:15378"/>
        <dbReference type="ChEBI" id="CHEBI:30616"/>
        <dbReference type="ChEBI" id="CHEBI:36208"/>
        <dbReference type="ChEBI" id="CHEBI:145989"/>
        <dbReference type="ChEBI" id="CHEBI:456216"/>
        <dbReference type="EC" id="2.7.1.71"/>
    </reaction>
</comment>
<accession>A0A7V5HZ45</accession>
<protein>
    <recommendedName>
        <fullName evidence="19 20">Multifunctional fusion protein</fullName>
    </recommendedName>
    <domain>
        <recommendedName>
            <fullName evidence="19">Shikimate kinase</fullName>
            <shortName evidence="19">SK</shortName>
            <ecNumber evidence="19">2.7.1.71</ecNumber>
        </recommendedName>
    </domain>
    <domain>
        <recommendedName>
            <fullName evidence="20">3-dehydroquinate synthase</fullName>
            <shortName evidence="20">DHQS</shortName>
            <ecNumber evidence="20">4.2.3.4</ecNumber>
        </recommendedName>
    </domain>
</protein>
<dbReference type="HAMAP" id="MF_00109">
    <property type="entry name" value="Shikimate_kinase"/>
    <property type="match status" value="1"/>
</dbReference>
<dbReference type="InterPro" id="IPR030960">
    <property type="entry name" value="DHQS/DOIS_N"/>
</dbReference>
<dbReference type="GO" id="GO:0008652">
    <property type="term" value="P:amino acid biosynthetic process"/>
    <property type="evidence" value="ECO:0007669"/>
    <property type="project" value="UniProtKB-KW"/>
</dbReference>
<evidence type="ECO:0000259" key="21">
    <source>
        <dbReference type="Pfam" id="PF01761"/>
    </source>
</evidence>
<dbReference type="InterPro" id="IPR016037">
    <property type="entry name" value="DHQ_synth_AroB"/>
</dbReference>
<evidence type="ECO:0000256" key="12">
    <source>
        <dbReference type="ARBA" id="ARBA00022833"/>
    </source>
</evidence>
<feature type="binding site" evidence="19">
    <location>
        <position position="78"/>
    </location>
    <ligand>
        <name>substrate</name>
    </ligand>
</feature>
<keyword evidence="10 20" id="KW-0547">Nucleotide-binding</keyword>
<evidence type="ECO:0000256" key="2">
    <source>
        <dbReference type="ARBA" id="ARBA00001911"/>
    </source>
</evidence>
<evidence type="ECO:0000256" key="9">
    <source>
        <dbReference type="ARBA" id="ARBA00022723"/>
    </source>
</evidence>
<feature type="domain" description="3-dehydroquinate synthase C-terminal" evidence="22">
    <location>
        <begin position="348"/>
        <end position="492"/>
    </location>
</feature>
<feature type="binding site" evidence="19">
    <location>
        <position position="14"/>
    </location>
    <ligand>
        <name>Mg(2+)</name>
        <dbReference type="ChEBI" id="CHEBI:18420"/>
    </ligand>
</feature>
<dbReference type="GO" id="GO:0009423">
    <property type="term" value="P:chorismate biosynthetic process"/>
    <property type="evidence" value="ECO:0007669"/>
    <property type="project" value="UniProtKB-UniRule"/>
</dbReference>
<dbReference type="PANTHER" id="PTHR43622:SF7">
    <property type="entry name" value="3-DEHYDROQUINATE SYNTHASE, CHLOROPLASTIC"/>
    <property type="match status" value="1"/>
</dbReference>
<comment type="subunit">
    <text evidence="19">Monomer.</text>
</comment>
<feature type="binding site" evidence="20">
    <location>
        <begin position="272"/>
        <end position="276"/>
    </location>
    <ligand>
        <name>NAD(+)</name>
        <dbReference type="ChEBI" id="CHEBI:57540"/>
    </ligand>
</feature>
<dbReference type="InterPro" id="IPR027417">
    <property type="entry name" value="P-loop_NTPase"/>
</dbReference>
<dbReference type="GO" id="GO:0005737">
    <property type="term" value="C:cytoplasm"/>
    <property type="evidence" value="ECO:0007669"/>
    <property type="project" value="UniProtKB-SubCell"/>
</dbReference>
<keyword evidence="16 20" id="KW-0456">Lyase</keyword>
<proteinExistence type="inferred from homology"/>
<evidence type="ECO:0000256" key="7">
    <source>
        <dbReference type="ARBA" id="ARBA00022605"/>
    </source>
</evidence>
<evidence type="ECO:0000256" key="4">
    <source>
        <dbReference type="ARBA" id="ARBA00004661"/>
    </source>
</evidence>
<dbReference type="FunFam" id="3.40.50.1970:FF:000007">
    <property type="entry name" value="Pentafunctional AROM polypeptide"/>
    <property type="match status" value="1"/>
</dbReference>
<keyword evidence="19" id="KW-0460">Magnesium</keyword>
<dbReference type="NCBIfam" id="TIGR01357">
    <property type="entry name" value="aroB"/>
    <property type="match status" value="1"/>
</dbReference>
<dbReference type="EC" id="4.2.3.4" evidence="20"/>
<comment type="cofactor">
    <cofactor evidence="3">
        <name>Zn(2+)</name>
        <dbReference type="ChEBI" id="CHEBI:29105"/>
    </cofactor>
</comment>
<dbReference type="Gene3D" id="3.40.50.300">
    <property type="entry name" value="P-loop containing nucleotide triphosphate hydrolases"/>
    <property type="match status" value="1"/>
</dbReference>
<sequence length="529" mass="59030">MNIILVGFMGTGKSSVGERLSKIIGKKYFDVDKIIEEREKRSIPEIFSEKGEDYFRRVESEVIKELAKTDESVISTGGGAIVRKENLENLRRKGLLICLTARPEVILKRTEKEGERPLLDAALDKRINTIKKLLKKREPFYKKADVTIDTSFLSVSQVVDEIVKILKPERLFVGLKERGYPVFIGFLLEKVGEVAKNFASGRKVLIVSDTNVFPLYGEATRKSLEERGFDVYCLQVPAGEKSKSLGRVRKIYDFCLSKGFDRGSSILALGGGVVGDLAGFAAATFMRGIRFYMVPTTLLSQVDSGVGGKVGVNLPQGKNLVGAFYQPKFVLIDPVLLRTLSLRRIREGLAEIIKCAIIKNGEFFSYLEDNISKIISRDIGIIKEVIKKAVKVKMEIVEEDEKEEKGLRQVLNFGHTIAHAIEKVSGYRRYTHGEAVAVGMVGEAKIGREMGILPATSFERIKNLVEKAGLPLKAKGVKPEEVMDALKVDKKKREDKIFFVLPKDIGDVFLTSDVPPSIVRKVLREIIDD</sequence>
<comment type="catalytic activity">
    <reaction evidence="1 20">
        <text>7-phospho-2-dehydro-3-deoxy-D-arabino-heptonate = 3-dehydroquinate + phosphate</text>
        <dbReference type="Rhea" id="RHEA:21968"/>
        <dbReference type="ChEBI" id="CHEBI:32364"/>
        <dbReference type="ChEBI" id="CHEBI:43474"/>
        <dbReference type="ChEBI" id="CHEBI:58394"/>
        <dbReference type="EC" id="4.2.3.4"/>
    </reaction>
</comment>
<evidence type="ECO:0000256" key="14">
    <source>
        <dbReference type="ARBA" id="ARBA00023027"/>
    </source>
</evidence>
<evidence type="ECO:0000256" key="18">
    <source>
        <dbReference type="ARBA" id="ARBA00048567"/>
    </source>
</evidence>
<name>A0A7V5HZ45_UNCAE</name>
<dbReference type="Proteomes" id="UP000886070">
    <property type="component" value="Unassembled WGS sequence"/>
</dbReference>
<comment type="subcellular location">
    <subcellularLocation>
        <location evidence="20">Cytoplasm</location>
    </subcellularLocation>
</comment>
<dbReference type="Pfam" id="PF01202">
    <property type="entry name" value="SKI"/>
    <property type="match status" value="1"/>
</dbReference>
<evidence type="ECO:0000256" key="10">
    <source>
        <dbReference type="ARBA" id="ARBA00022741"/>
    </source>
</evidence>
<evidence type="ECO:0000256" key="3">
    <source>
        <dbReference type="ARBA" id="ARBA00001947"/>
    </source>
</evidence>
<dbReference type="PRINTS" id="PR01100">
    <property type="entry name" value="SHIKIMTKNASE"/>
</dbReference>
<evidence type="ECO:0000313" key="23">
    <source>
        <dbReference type="EMBL" id="HHF98593.1"/>
    </source>
</evidence>
<dbReference type="CDD" id="cd00464">
    <property type="entry name" value="SK"/>
    <property type="match status" value="1"/>
</dbReference>
<feature type="binding site" evidence="20">
    <location>
        <position position="318"/>
    </location>
    <ligand>
        <name>NAD(+)</name>
        <dbReference type="ChEBI" id="CHEBI:57540"/>
    </ligand>
</feature>
<dbReference type="SUPFAM" id="SSF56796">
    <property type="entry name" value="Dehydroquinate synthase-like"/>
    <property type="match status" value="1"/>
</dbReference>
<dbReference type="Pfam" id="PF01761">
    <property type="entry name" value="DHQ_synthase"/>
    <property type="match status" value="1"/>
</dbReference>
<dbReference type="PROSITE" id="PS01128">
    <property type="entry name" value="SHIKIMATE_KINASE"/>
    <property type="match status" value="1"/>
</dbReference>
<comment type="cofactor">
    <cofactor evidence="2 20">
        <name>NAD(+)</name>
        <dbReference type="ChEBI" id="CHEBI:57540"/>
    </cofactor>
</comment>
<comment type="cofactor">
    <cofactor evidence="20">
        <name>Co(2+)</name>
        <dbReference type="ChEBI" id="CHEBI:48828"/>
    </cofactor>
    <cofactor evidence="20">
        <name>Zn(2+)</name>
        <dbReference type="ChEBI" id="CHEBI:29105"/>
    </cofactor>
    <text evidence="20">Binds 1 divalent metal cation per subunit. Can use either Co(2+) or Zn(2+).</text>
</comment>
<evidence type="ECO:0000256" key="19">
    <source>
        <dbReference type="HAMAP-Rule" id="MF_00109"/>
    </source>
</evidence>
<comment type="function">
    <text evidence="19">Catalyzes the specific phosphorylation of the 3-hydroxyl group of shikimic acid using ATP as a cosubstrate.</text>
</comment>
<dbReference type="GO" id="GO:0009073">
    <property type="term" value="P:aromatic amino acid family biosynthetic process"/>
    <property type="evidence" value="ECO:0007669"/>
    <property type="project" value="UniProtKB-KW"/>
</dbReference>
<feature type="binding site" evidence="20">
    <location>
        <position position="351"/>
    </location>
    <ligand>
        <name>Zn(2+)</name>
        <dbReference type="ChEBI" id="CHEBI:29105"/>
    </ligand>
</feature>
<keyword evidence="13 19" id="KW-0067">ATP-binding</keyword>
<feature type="binding site" evidence="19">
    <location>
        <begin position="10"/>
        <end position="15"/>
    </location>
    <ligand>
        <name>ATP</name>
        <dbReference type="ChEBI" id="CHEBI:30616"/>
    </ligand>
</feature>
<dbReference type="Gene3D" id="3.40.50.1970">
    <property type="match status" value="1"/>
</dbReference>
<dbReference type="SUPFAM" id="SSF52540">
    <property type="entry name" value="P-loop containing nucleoside triphosphate hydrolases"/>
    <property type="match status" value="1"/>
</dbReference>
<dbReference type="Pfam" id="PF24621">
    <property type="entry name" value="DHQS_C"/>
    <property type="match status" value="1"/>
</dbReference>
<dbReference type="GO" id="GO:0005524">
    <property type="term" value="F:ATP binding"/>
    <property type="evidence" value="ECO:0007669"/>
    <property type="project" value="UniProtKB-UniRule"/>
</dbReference>
<comment type="similarity">
    <text evidence="19">Belongs to the shikimate kinase family.</text>
</comment>
<comment type="caution">
    <text evidence="23">The sequence shown here is derived from an EMBL/GenBank/DDBJ whole genome shotgun (WGS) entry which is preliminary data.</text>
</comment>
<evidence type="ECO:0000256" key="11">
    <source>
        <dbReference type="ARBA" id="ARBA00022777"/>
    </source>
</evidence>
<keyword evidence="20" id="KW-0170">Cobalt</keyword>
<evidence type="ECO:0000256" key="13">
    <source>
        <dbReference type="ARBA" id="ARBA00022840"/>
    </source>
</evidence>
<evidence type="ECO:0000256" key="6">
    <source>
        <dbReference type="ARBA" id="ARBA00022490"/>
    </source>
</evidence>
<comment type="similarity">
    <text evidence="20">Belongs to the sugar phosphate cyclases superfamily. Dehydroquinate synthase family.</text>
</comment>
<feature type="domain" description="3-dehydroquinate synthase N-terminal" evidence="21">
    <location>
        <begin position="234"/>
        <end position="346"/>
    </location>
</feature>
<dbReference type="Gene3D" id="1.20.1090.10">
    <property type="entry name" value="Dehydroquinate synthase-like - alpha domain"/>
    <property type="match status" value="1"/>
</dbReference>
<evidence type="ECO:0000256" key="17">
    <source>
        <dbReference type="ARBA" id="ARBA00023268"/>
    </source>
</evidence>
<keyword evidence="17" id="KW-0511">Multifunctional enzyme</keyword>
<dbReference type="AlphaFoldDB" id="A0A7V5HZ45"/>
<keyword evidence="9 20" id="KW-0479">Metal-binding</keyword>
<gene>
    <name evidence="20 23" type="primary">aroB</name>
    <name evidence="19" type="synonym">aroK</name>
    <name evidence="23" type="ORF">ENL39_03795</name>
</gene>
<organism evidence="23">
    <name type="scientific">Aerophobetes bacterium</name>
    <dbReference type="NCBI Taxonomy" id="2030807"/>
    <lineage>
        <taxon>Bacteria</taxon>
        <taxon>Candidatus Aerophobota</taxon>
    </lineage>
</organism>